<name>A0A7D5SPR4_9PROT</name>
<organism evidence="1 2">
    <name type="scientific">Candidatus Accumulibacter cognatus</name>
    <dbReference type="NCBI Taxonomy" id="2954383"/>
    <lineage>
        <taxon>Bacteria</taxon>
        <taxon>Pseudomonadati</taxon>
        <taxon>Pseudomonadota</taxon>
        <taxon>Betaproteobacteria</taxon>
        <taxon>Candidatus Accumulibacter</taxon>
    </lineage>
</organism>
<dbReference type="Proteomes" id="UP000509684">
    <property type="component" value="Chromosome"/>
</dbReference>
<proteinExistence type="predicted"/>
<dbReference type="EMBL" id="CP058708">
    <property type="protein sequence ID" value="QLH50563.1"/>
    <property type="molecule type" value="Genomic_DNA"/>
</dbReference>
<protein>
    <submittedName>
        <fullName evidence="1">Uncharacterized protein</fullName>
    </submittedName>
</protein>
<gene>
    <name evidence="1" type="ORF">HWD57_12790</name>
</gene>
<sequence length="124" mass="13658">MIPVVRDDIARDSKHAFGGNASSSHYAYWNHYIPELGDTNCCKTNRKETYSLVNRLFGWQSIEVLIAPPGTRSDKKGGLSATWSEAVGFYFNVCGVLVDSDVGVRSGQPPQGVRITTTRVYGED</sequence>
<reference evidence="1 2" key="1">
    <citation type="journal article" date="2019" name="Microbiome">
        <title>Annotated bacterial chromosomes from frame-shift-corrected long-read metagenomic data.</title>
        <authorList>
            <person name="Arumugam K."/>
            <person name="Bagci C."/>
            <person name="Bessarab I."/>
            <person name="Beier S."/>
            <person name="Buchfink B."/>
            <person name="Gorska A."/>
            <person name="Qiu G."/>
            <person name="Huson D.H."/>
            <person name="Williams R.B.H."/>
        </authorList>
    </citation>
    <scope>NUCLEOTIDE SEQUENCE [LARGE SCALE GENOMIC DNA]</scope>
    <source>
        <strain evidence="1">SSA1</strain>
    </source>
</reference>
<accession>A0A7D5SPR4</accession>
<evidence type="ECO:0000313" key="2">
    <source>
        <dbReference type="Proteomes" id="UP000509684"/>
    </source>
</evidence>
<dbReference type="AlphaFoldDB" id="A0A7D5SPR4"/>
<evidence type="ECO:0000313" key="1">
    <source>
        <dbReference type="EMBL" id="QLH50563.1"/>
    </source>
</evidence>
<dbReference type="KEGG" id="acog:HWD57_12790"/>